<evidence type="ECO:0000313" key="4">
    <source>
        <dbReference type="Proteomes" id="UP000070089"/>
    </source>
</evidence>
<dbReference type="VEuPathDB" id="GiardiaDB:QR46_4179"/>
<organism evidence="3 4">
    <name type="scientific">Giardia duodenalis assemblage B</name>
    <dbReference type="NCBI Taxonomy" id="1394984"/>
    <lineage>
        <taxon>Eukaryota</taxon>
        <taxon>Metamonada</taxon>
        <taxon>Diplomonadida</taxon>
        <taxon>Hexamitidae</taxon>
        <taxon>Giardiinae</taxon>
        <taxon>Giardia</taxon>
    </lineage>
</organism>
<dbReference type="AlphaFoldDB" id="A0A132NP14"/>
<comment type="caution">
    <text evidence="3">The sequence shown here is derived from an EMBL/GenBank/DDBJ whole genome shotgun (WGS) entry which is preliminary data.</text>
</comment>
<keyword evidence="1" id="KW-0175">Coiled coil</keyword>
<sequence length="342" mass="37414">MSNFDDSLNLDESAYQPGSAHSPVTLISNDFLPQGITVGNVVAYQTPMVVETPALHHDSSDYIHDAVESINQMRSGLEARLNALEDKLEVLITNIHRSPSASMSPVGNQPQGTTPLQSRGPEHDTPDVKLGHALPTHNMIILSHDQLEKIVNEKVTMRLIEFQKSLYDQTYAEVRLRNLESSLDSINKSITTLSAHTAPFPPNQATIRPSNLIQHNASEANDICPVTYNQRAARPGMISLDMSTQNSHRPNSVQNLYDVVESGQTNLSALAYSANSSRQPNLYKSSSTGDTTSSVMRKSYVPNSIVQTPVTHPALGVLSQNTGTVQDIINEIRHRSGIQMSA</sequence>
<proteinExistence type="predicted"/>
<name>A0A132NP14_GIAIN</name>
<evidence type="ECO:0000313" key="3">
    <source>
        <dbReference type="EMBL" id="KWX11840.1"/>
    </source>
</evidence>
<accession>A0A132NP14</accession>
<gene>
    <name evidence="3" type="ORF">QR46_4179</name>
</gene>
<reference evidence="3 4" key="1">
    <citation type="journal article" date="2015" name="Mol. Biochem. Parasitol.">
        <title>Identification of polymorphic genes for use in assemblage B genotyping assays through comparative genomics of multiple assemblage B Giardia duodenalis isolates.</title>
        <authorList>
            <person name="Wielinga C."/>
            <person name="Thompson R.C."/>
            <person name="Monis P."/>
            <person name="Ryan U."/>
        </authorList>
    </citation>
    <scope>NUCLEOTIDE SEQUENCE [LARGE SCALE GENOMIC DNA]</scope>
    <source>
        <strain evidence="3 4">BAH15c1</strain>
    </source>
</reference>
<evidence type="ECO:0000256" key="1">
    <source>
        <dbReference type="SAM" id="Coils"/>
    </source>
</evidence>
<feature type="region of interest" description="Disordered" evidence="2">
    <location>
        <begin position="99"/>
        <end position="126"/>
    </location>
</feature>
<dbReference type="EMBL" id="JXTI01000152">
    <property type="protein sequence ID" value="KWX11840.1"/>
    <property type="molecule type" value="Genomic_DNA"/>
</dbReference>
<evidence type="ECO:0000256" key="2">
    <source>
        <dbReference type="SAM" id="MobiDB-lite"/>
    </source>
</evidence>
<protein>
    <submittedName>
        <fullName evidence="3">Uncharacterized protein</fullName>
    </submittedName>
</protein>
<feature type="coiled-coil region" evidence="1">
    <location>
        <begin position="67"/>
        <end position="94"/>
    </location>
</feature>
<dbReference type="Proteomes" id="UP000070089">
    <property type="component" value="Unassembled WGS sequence"/>
</dbReference>
<feature type="compositionally biased region" description="Polar residues" evidence="2">
    <location>
        <begin position="99"/>
        <end position="117"/>
    </location>
</feature>
<dbReference type="OrthoDB" id="10249377at2759"/>